<dbReference type="Pfam" id="PF00753">
    <property type="entry name" value="Lactamase_B"/>
    <property type="match status" value="1"/>
</dbReference>
<dbReference type="PANTHER" id="PTHR11203">
    <property type="entry name" value="CLEAVAGE AND POLYADENYLATION SPECIFICITY FACTOR FAMILY MEMBER"/>
    <property type="match status" value="1"/>
</dbReference>
<evidence type="ECO:0000313" key="4">
    <source>
        <dbReference type="EMBL" id="ACL10435.1"/>
    </source>
</evidence>
<dbReference type="InterPro" id="IPR036866">
    <property type="entry name" value="RibonucZ/Hydroxyglut_hydro"/>
</dbReference>
<sequence length="362" mass="41256">MLSTGNYARLLESINIRENGAIILGENISIDGYAEKPVRVITHAHVDHLGGLEESIKYSKMIIATSITLDLIESLNYVDKYLLPYYRLKKKPLNYKECLVIDDNETLCLFQASHIPGAAQVYVEYRELRLGYTGDFKLDGKTQVMKDLDVLVMESTYGNPNYRRPFKDGVPELFASLVEEGLYRYKRVYVYGYHGKVQEAMIILREKGIEAPFILPSKIYHSTRVLEKYGIKIGNYMHEEDMLRGLNPGEKAVIFKHMNVAEYRRLDGSALHIVLSGWEFNKPFRRIDDYTYLVALSDHADFDDLVEYVRRGEPKLVVIDASREGDAWSLRNALIEAGYCAIVMPSANPLEQLNKCSGGTST</sequence>
<name>B8D2R4_DESA1</name>
<dbReference type="InterPro" id="IPR050698">
    <property type="entry name" value="MBL"/>
</dbReference>
<keyword evidence="4" id="KW-0269">Exonuclease</keyword>
<evidence type="ECO:0000256" key="2">
    <source>
        <dbReference type="ARBA" id="ARBA00022722"/>
    </source>
</evidence>
<dbReference type="InterPro" id="IPR001279">
    <property type="entry name" value="Metallo-B-lactamas"/>
</dbReference>
<accession>B8D2R4</accession>
<dbReference type="GeneID" id="7170427"/>
<feature type="domain" description="Metallo-beta-lactamase" evidence="3">
    <location>
        <begin position="40"/>
        <end position="147"/>
    </location>
</feature>
<dbReference type="GO" id="GO:0004521">
    <property type="term" value="F:RNA endonuclease activity"/>
    <property type="evidence" value="ECO:0007669"/>
    <property type="project" value="TreeGrafter"/>
</dbReference>
<dbReference type="RefSeq" id="WP_012607777.1">
    <property type="nucleotide sequence ID" value="NC_011766.1"/>
</dbReference>
<dbReference type="EMBL" id="CP001140">
    <property type="protein sequence ID" value="ACL10435.1"/>
    <property type="molecule type" value="Genomic_DNA"/>
</dbReference>
<keyword evidence="2" id="KW-0540">Nuclease</keyword>
<comment type="cofactor">
    <cofactor evidence="1">
        <name>Zn(2+)</name>
        <dbReference type="ChEBI" id="CHEBI:29105"/>
    </cofactor>
</comment>
<organism evidence="4 5">
    <name type="scientific">Desulfurococcus amylolyticus (strain DSM 18924 / JCM 16383 / VKM B-2413 / 1221n)</name>
    <name type="common">Desulfurococcus kamchatkensis</name>
    <dbReference type="NCBI Taxonomy" id="490899"/>
    <lineage>
        <taxon>Archaea</taxon>
        <taxon>Thermoproteota</taxon>
        <taxon>Thermoprotei</taxon>
        <taxon>Desulfurococcales</taxon>
        <taxon>Desulfurococcaceae</taxon>
        <taxon>Desulfurococcus</taxon>
    </lineage>
</organism>
<protein>
    <submittedName>
        <fullName evidence="4">Exonuclease of the beta-lactamase fold involved in RNA processing-like protein</fullName>
    </submittedName>
</protein>
<dbReference type="PANTHER" id="PTHR11203:SF51">
    <property type="entry name" value="CLEAVAGE AND POLYADENYLATION SPECIFICITY FACTOR"/>
    <property type="match status" value="1"/>
</dbReference>
<evidence type="ECO:0000256" key="1">
    <source>
        <dbReference type="ARBA" id="ARBA00001947"/>
    </source>
</evidence>
<dbReference type="HOGENOM" id="CLU_050517_0_0_2"/>
<dbReference type="STRING" id="490899.DKAM_0106"/>
<dbReference type="Gene3D" id="3.60.15.10">
    <property type="entry name" value="Ribonuclease Z/Hydroxyacylglutathione hydrolase-like"/>
    <property type="match status" value="1"/>
</dbReference>
<dbReference type="Proteomes" id="UP000006903">
    <property type="component" value="Chromosome"/>
</dbReference>
<proteinExistence type="predicted"/>
<keyword evidence="4" id="KW-0378">Hydrolase</keyword>
<evidence type="ECO:0000259" key="3">
    <source>
        <dbReference type="Pfam" id="PF00753"/>
    </source>
</evidence>
<dbReference type="SUPFAM" id="SSF56281">
    <property type="entry name" value="Metallo-hydrolase/oxidoreductase"/>
    <property type="match status" value="1"/>
</dbReference>
<dbReference type="eggNOG" id="arCOG00545">
    <property type="taxonomic scope" value="Archaea"/>
</dbReference>
<evidence type="ECO:0000313" key="5">
    <source>
        <dbReference type="Proteomes" id="UP000006903"/>
    </source>
</evidence>
<reference evidence="4 5" key="1">
    <citation type="journal article" date="2009" name="J. Bacteriol.">
        <title>Complete genome sequence of the anaerobic, protein-degrading hyperthermophilic crenarchaeon Desulfurococcus kamchatkensis.</title>
        <authorList>
            <person name="Ravin N.V."/>
            <person name="Mardanov A.V."/>
            <person name="Beletsky A.V."/>
            <person name="Kublanov I.V."/>
            <person name="Kolganova T.V."/>
            <person name="Lebedinsky A.V."/>
            <person name="Chernyh N.A."/>
            <person name="Bonch-Osmolovskaya E.A."/>
            <person name="Skryabin K.G."/>
        </authorList>
    </citation>
    <scope>NUCLEOTIDE SEQUENCE [LARGE SCALE GENOMIC DNA]</scope>
    <source>
        <strain evidence="5">DSM 18924 / JCM 16383 / VKM B-2413 / 1221n</strain>
    </source>
</reference>
<dbReference type="KEGG" id="dka:DKAM_0106"/>
<dbReference type="GO" id="GO:0004527">
    <property type="term" value="F:exonuclease activity"/>
    <property type="evidence" value="ECO:0007669"/>
    <property type="project" value="UniProtKB-KW"/>
</dbReference>
<gene>
    <name evidence="4" type="ordered locus">DKAM_0106</name>
</gene>
<dbReference type="AlphaFoldDB" id="B8D2R4"/>